<name>A0A7I8K7G1_SPIIN</name>
<feature type="region of interest" description="Disordered" evidence="4">
    <location>
        <begin position="15"/>
        <end position="44"/>
    </location>
</feature>
<dbReference type="InterPro" id="IPR000210">
    <property type="entry name" value="BTB/POZ_dom"/>
</dbReference>
<evidence type="ECO:0000256" key="1">
    <source>
        <dbReference type="ARBA" id="ARBA00004906"/>
    </source>
</evidence>
<dbReference type="Pfam" id="PF03000">
    <property type="entry name" value="NPH3"/>
    <property type="match status" value="1"/>
</dbReference>
<feature type="region of interest" description="Disordered" evidence="4">
    <location>
        <begin position="356"/>
        <end position="375"/>
    </location>
</feature>
<dbReference type="Proteomes" id="UP000663760">
    <property type="component" value="Chromosome 3"/>
</dbReference>
<evidence type="ECO:0000313" key="7">
    <source>
        <dbReference type="EMBL" id="CAA7393600.1"/>
    </source>
</evidence>
<keyword evidence="8" id="KW-1185">Reference proteome</keyword>
<dbReference type="PROSITE" id="PS51649">
    <property type="entry name" value="NPH3"/>
    <property type="match status" value="1"/>
</dbReference>
<dbReference type="InterPro" id="IPR043454">
    <property type="entry name" value="NPH3/RPT2-like"/>
</dbReference>
<dbReference type="InterPro" id="IPR027356">
    <property type="entry name" value="NPH3_dom"/>
</dbReference>
<evidence type="ECO:0000256" key="4">
    <source>
        <dbReference type="SAM" id="MobiDB-lite"/>
    </source>
</evidence>
<dbReference type="EMBL" id="LR746266">
    <property type="protein sequence ID" value="CAA7393600.1"/>
    <property type="molecule type" value="Genomic_DNA"/>
</dbReference>
<dbReference type="Gene3D" id="3.30.710.10">
    <property type="entry name" value="Potassium Channel Kv1.1, Chain A"/>
    <property type="match status" value="1"/>
</dbReference>
<feature type="domain" description="NPH3" evidence="6">
    <location>
        <begin position="212"/>
        <end position="298"/>
    </location>
</feature>
<proteinExistence type="inferred from homology"/>
<dbReference type="PANTHER" id="PTHR32370">
    <property type="entry name" value="OS12G0117600 PROTEIN"/>
    <property type="match status" value="1"/>
</dbReference>
<dbReference type="UniPathway" id="UPA00143"/>
<evidence type="ECO:0000313" key="8">
    <source>
        <dbReference type="Proteomes" id="UP000663760"/>
    </source>
</evidence>
<evidence type="ECO:0000256" key="2">
    <source>
        <dbReference type="ARBA" id="ARBA00022786"/>
    </source>
</evidence>
<protein>
    <submittedName>
        <fullName evidence="7">Uncharacterized protein</fullName>
    </submittedName>
</protein>
<dbReference type="InterPro" id="IPR011333">
    <property type="entry name" value="SKP1/BTB/POZ_sf"/>
</dbReference>
<feature type="domain" description="BTB" evidence="5">
    <location>
        <begin position="59"/>
        <end position="123"/>
    </location>
</feature>
<evidence type="ECO:0000256" key="3">
    <source>
        <dbReference type="PROSITE-ProRule" id="PRU00982"/>
    </source>
</evidence>
<feature type="compositionally biased region" description="Low complexity" evidence="4">
    <location>
        <begin position="22"/>
        <end position="43"/>
    </location>
</feature>
<keyword evidence="2" id="KW-0833">Ubl conjugation pathway</keyword>
<dbReference type="GO" id="GO:0016567">
    <property type="term" value="P:protein ubiquitination"/>
    <property type="evidence" value="ECO:0007669"/>
    <property type="project" value="UniProtKB-UniPathway"/>
</dbReference>
<dbReference type="Pfam" id="PF00651">
    <property type="entry name" value="BTB"/>
    <property type="match status" value="1"/>
</dbReference>
<feature type="compositionally biased region" description="Basic and acidic residues" evidence="4">
    <location>
        <begin position="443"/>
        <end position="460"/>
    </location>
</feature>
<gene>
    <name evidence="7" type="ORF">SI8410_03004328</name>
</gene>
<organism evidence="7 8">
    <name type="scientific">Spirodela intermedia</name>
    <name type="common">Intermediate duckweed</name>
    <dbReference type="NCBI Taxonomy" id="51605"/>
    <lineage>
        <taxon>Eukaryota</taxon>
        <taxon>Viridiplantae</taxon>
        <taxon>Streptophyta</taxon>
        <taxon>Embryophyta</taxon>
        <taxon>Tracheophyta</taxon>
        <taxon>Spermatophyta</taxon>
        <taxon>Magnoliopsida</taxon>
        <taxon>Liliopsida</taxon>
        <taxon>Araceae</taxon>
        <taxon>Lemnoideae</taxon>
        <taxon>Spirodela</taxon>
    </lineage>
</organism>
<evidence type="ECO:0000259" key="6">
    <source>
        <dbReference type="PROSITE" id="PS51649"/>
    </source>
</evidence>
<comment type="pathway">
    <text evidence="1">Protein modification; protein ubiquitination.</text>
</comment>
<dbReference type="SUPFAM" id="SSF54695">
    <property type="entry name" value="POZ domain"/>
    <property type="match status" value="1"/>
</dbReference>
<feature type="region of interest" description="Disordered" evidence="4">
    <location>
        <begin position="423"/>
        <end position="469"/>
    </location>
</feature>
<dbReference type="PROSITE" id="PS50097">
    <property type="entry name" value="BTB"/>
    <property type="match status" value="1"/>
</dbReference>
<accession>A0A7I8K7G1</accession>
<evidence type="ECO:0000259" key="5">
    <source>
        <dbReference type="PROSITE" id="PS50097"/>
    </source>
</evidence>
<sequence>MRAWNDLGVVETIYEEEHEDASNSPSFTPSTASPSSSSPSSSSLQSKVEEWSRVTGCKVDVSVHVHDHCFHLHKERLALRSGYLRRHVEESSTVTISPPLSISAETFTVVADFCYGADIALTPFNVVSLRVAAELLEMRDDEGDGGWNLVERTEEYFSRAVHPFAEYAAIVLPICLDLLPTTEQMVSMASRCVETLATADGTDGRGWLDDVASLPIRDFQMVADSLRERSTHNHDLLYRIVDFYLENHPGKLTEEEKARICYSVDSKRLSPNELVRLMQNPRMPLRFIVRAMLVEQLLTRRAVFDCVPKTGGTTLGSILQRDAALRQEAHLRATMEATGIRIQTLERELADIKSRLRMSQERSPQEQDSQPERVRSASCRFFGPEETADVEGWAAPAMKPSLGISNQRKSLGRTLLRGLRNAFRRTKSGSESINTSGCGADGGEDRDVPYSVKQEDLRRPDHSRHHSFA</sequence>
<dbReference type="OrthoDB" id="407106at2759"/>
<reference evidence="7" key="1">
    <citation type="submission" date="2020-02" db="EMBL/GenBank/DDBJ databases">
        <authorList>
            <person name="Scholz U."/>
            <person name="Mascher M."/>
            <person name="Fiebig A."/>
        </authorList>
    </citation>
    <scope>NUCLEOTIDE SEQUENCE</scope>
</reference>
<dbReference type="SMART" id="SM00225">
    <property type="entry name" value="BTB"/>
    <property type="match status" value="1"/>
</dbReference>
<dbReference type="AlphaFoldDB" id="A0A7I8K7G1"/>
<comment type="similarity">
    <text evidence="3">Belongs to the NPH3 family.</text>
</comment>